<dbReference type="NCBIfam" id="NF004862">
    <property type="entry name" value="PRK06222.1"/>
    <property type="match status" value="1"/>
</dbReference>
<dbReference type="SUPFAM" id="SSF63380">
    <property type="entry name" value="Riboflavin synthase domain-like"/>
    <property type="match status" value="1"/>
</dbReference>
<dbReference type="SUPFAM" id="SSF52343">
    <property type="entry name" value="Ferredoxin reductase-like, C-terminal NADP-linked domain"/>
    <property type="match status" value="1"/>
</dbReference>
<dbReference type="GO" id="GO:0051537">
    <property type="term" value="F:2 iron, 2 sulfur cluster binding"/>
    <property type="evidence" value="ECO:0007669"/>
    <property type="project" value="InterPro"/>
</dbReference>
<gene>
    <name evidence="2" type="ORF">MNBD_ACTINO02-306</name>
</gene>
<dbReference type="InterPro" id="IPR008333">
    <property type="entry name" value="Cbr1-like_FAD-bd_dom"/>
</dbReference>
<dbReference type="GO" id="GO:0006221">
    <property type="term" value="P:pyrimidine nucleotide biosynthetic process"/>
    <property type="evidence" value="ECO:0007669"/>
    <property type="project" value="InterPro"/>
</dbReference>
<dbReference type="CDD" id="cd06219">
    <property type="entry name" value="DHOD_e_trans_like1"/>
    <property type="match status" value="1"/>
</dbReference>
<feature type="domain" description="FAD-binding FR-type" evidence="1">
    <location>
        <begin position="1"/>
        <end position="95"/>
    </location>
</feature>
<dbReference type="InterPro" id="IPR017938">
    <property type="entry name" value="Riboflavin_synthase-like_b-brl"/>
</dbReference>
<dbReference type="Pfam" id="PF00175">
    <property type="entry name" value="NAD_binding_1"/>
    <property type="match status" value="1"/>
</dbReference>
<dbReference type="InterPro" id="IPR012165">
    <property type="entry name" value="Cyt_c3_hydrogenase_gsu"/>
</dbReference>
<proteinExistence type="predicted"/>
<sequence length="285" mass="30880">MNRILETHFLAPEVKYFRVEAPKVARKRRSGQFVIVRVTGNGERIPLTIADADPEEGWIALIVQGVGKTTRTLNQLQAGDTLHDLAGPLGMPTEIGEYDTAVVVGGGVGTAIAYPTAVALADAGNDVIAIIGGRNREFVILEDEMRAVCTEVYPTTDDGSYGYHGFVTDKLAELIASNPRIDHVVAVGPVAMMHAVAEVTRPREIETVVSLNPIMVDGTGMCGGCRVSVGGETRFACVDGPEFDAHLVDFELLERRNKTYGAFEHYRNEEFTVGERHRVNPPGSC</sequence>
<dbReference type="Pfam" id="PF10418">
    <property type="entry name" value="DHODB_Fe-S_bind"/>
    <property type="match status" value="1"/>
</dbReference>
<dbReference type="EMBL" id="UOEK01000116">
    <property type="protein sequence ID" value="VAV97309.1"/>
    <property type="molecule type" value="Genomic_DNA"/>
</dbReference>
<dbReference type="PIRSF" id="PIRSF006816">
    <property type="entry name" value="Cyc3_hyd_g"/>
    <property type="match status" value="1"/>
</dbReference>
<dbReference type="GO" id="GO:0050660">
    <property type="term" value="F:flavin adenine dinucleotide binding"/>
    <property type="evidence" value="ECO:0007669"/>
    <property type="project" value="InterPro"/>
</dbReference>
<evidence type="ECO:0000313" key="2">
    <source>
        <dbReference type="EMBL" id="VAV97309.1"/>
    </source>
</evidence>
<dbReference type="InterPro" id="IPR017927">
    <property type="entry name" value="FAD-bd_FR_type"/>
</dbReference>
<dbReference type="InterPro" id="IPR050353">
    <property type="entry name" value="PyrK_electron_transfer"/>
</dbReference>
<dbReference type="PANTHER" id="PTHR43513">
    <property type="entry name" value="DIHYDROOROTATE DEHYDROGENASE B (NAD(+)), ELECTRON TRANSFER SUBUNIT"/>
    <property type="match status" value="1"/>
</dbReference>
<evidence type="ECO:0000259" key="1">
    <source>
        <dbReference type="PROSITE" id="PS51384"/>
    </source>
</evidence>
<dbReference type="InterPro" id="IPR019480">
    <property type="entry name" value="Dihydroorotate_DH_Fe-S-bd"/>
</dbReference>
<organism evidence="2">
    <name type="scientific">hydrothermal vent metagenome</name>
    <dbReference type="NCBI Taxonomy" id="652676"/>
    <lineage>
        <taxon>unclassified sequences</taxon>
        <taxon>metagenomes</taxon>
        <taxon>ecological metagenomes</taxon>
    </lineage>
</organism>
<dbReference type="Pfam" id="PF00970">
    <property type="entry name" value="FAD_binding_6"/>
    <property type="match status" value="1"/>
</dbReference>
<dbReference type="GO" id="GO:0016491">
    <property type="term" value="F:oxidoreductase activity"/>
    <property type="evidence" value="ECO:0007669"/>
    <property type="project" value="InterPro"/>
</dbReference>
<dbReference type="PANTHER" id="PTHR43513:SF3">
    <property type="entry name" value="DIHYDROOROTATE DEHYDROGENASE B (NAD(+)), ELECTRON TRANSFER SUBUNIT-RELATED"/>
    <property type="match status" value="1"/>
</dbReference>
<dbReference type="AlphaFoldDB" id="A0A3B0RZ77"/>
<dbReference type="Gene3D" id="3.40.50.80">
    <property type="entry name" value="Nucleotide-binding domain of ferredoxin-NADP reductase (FNR) module"/>
    <property type="match status" value="1"/>
</dbReference>
<dbReference type="InterPro" id="IPR039261">
    <property type="entry name" value="FNR_nucleotide-bd"/>
</dbReference>
<dbReference type="Gene3D" id="2.40.30.10">
    <property type="entry name" value="Translation factors"/>
    <property type="match status" value="1"/>
</dbReference>
<accession>A0A3B0RZ77</accession>
<protein>
    <submittedName>
        <fullName evidence="2">NADH-dependent reduced ferredoxin:NADP+ oxidoreductase subunit A</fullName>
    </submittedName>
</protein>
<dbReference type="InterPro" id="IPR001433">
    <property type="entry name" value="OxRdtase_FAD/NAD-bd"/>
</dbReference>
<dbReference type="PROSITE" id="PS51384">
    <property type="entry name" value="FAD_FR"/>
    <property type="match status" value="1"/>
</dbReference>
<name>A0A3B0RZ77_9ZZZZ</name>
<reference evidence="2" key="1">
    <citation type="submission" date="2018-06" db="EMBL/GenBank/DDBJ databases">
        <authorList>
            <person name="Zhirakovskaya E."/>
        </authorList>
    </citation>
    <scope>NUCLEOTIDE SEQUENCE</scope>
</reference>